<protein>
    <recommendedName>
        <fullName evidence="3">non-specific serine/threonine protein kinase</fullName>
        <ecNumber evidence="3">2.7.11.1</ecNumber>
    </recommendedName>
</protein>
<evidence type="ECO:0000256" key="7">
    <source>
        <dbReference type="ARBA" id="ARBA00022741"/>
    </source>
</evidence>
<comment type="similarity">
    <text evidence="12">Belongs to the protein kinase superfamily.</text>
</comment>
<keyword evidence="16" id="KW-1185">Reference proteome</keyword>
<evidence type="ECO:0000256" key="4">
    <source>
        <dbReference type="ARBA" id="ARBA00022527"/>
    </source>
</evidence>
<comment type="subcellular location">
    <subcellularLocation>
        <location evidence="2">Mitochondrion</location>
    </subcellularLocation>
</comment>
<dbReference type="InterPro" id="IPR011009">
    <property type="entry name" value="Kinase-like_dom_sf"/>
</dbReference>
<evidence type="ECO:0000256" key="6">
    <source>
        <dbReference type="ARBA" id="ARBA00022723"/>
    </source>
</evidence>
<evidence type="ECO:0000256" key="1">
    <source>
        <dbReference type="ARBA" id="ARBA00001946"/>
    </source>
</evidence>
<accession>A0ABD0N6M8</accession>
<keyword evidence="7" id="KW-0547">Nucleotide-binding</keyword>
<dbReference type="SUPFAM" id="SSF56112">
    <property type="entry name" value="Protein kinase-like (PK-like)"/>
    <property type="match status" value="1"/>
</dbReference>
<feature type="non-terminal residue" evidence="15">
    <location>
        <position position="1"/>
    </location>
</feature>
<evidence type="ECO:0000313" key="15">
    <source>
        <dbReference type="EMBL" id="KAL0157789.1"/>
    </source>
</evidence>
<dbReference type="PANTHER" id="PTHR22972:SF7">
    <property type="entry name" value="SERINE_THREONINE-PROTEIN KINASE PINK1, MITOCHONDRIAL"/>
    <property type="match status" value="1"/>
</dbReference>
<comment type="caution">
    <text evidence="15">The sequence shown here is derived from an EMBL/GenBank/DDBJ whole genome shotgun (WGS) entry which is preliminary data.</text>
</comment>
<gene>
    <name evidence="15" type="ORF">M9458_045865</name>
</gene>
<keyword evidence="5" id="KW-0808">Transferase</keyword>
<organism evidence="15 16">
    <name type="scientific">Cirrhinus mrigala</name>
    <name type="common">Mrigala</name>
    <dbReference type="NCBI Taxonomy" id="683832"/>
    <lineage>
        <taxon>Eukaryota</taxon>
        <taxon>Metazoa</taxon>
        <taxon>Chordata</taxon>
        <taxon>Craniata</taxon>
        <taxon>Vertebrata</taxon>
        <taxon>Euteleostomi</taxon>
        <taxon>Actinopterygii</taxon>
        <taxon>Neopterygii</taxon>
        <taxon>Teleostei</taxon>
        <taxon>Ostariophysi</taxon>
        <taxon>Cypriniformes</taxon>
        <taxon>Cyprinidae</taxon>
        <taxon>Labeoninae</taxon>
        <taxon>Labeonini</taxon>
        <taxon>Cirrhinus</taxon>
    </lineage>
</organism>
<dbReference type="PANTHER" id="PTHR22972">
    <property type="entry name" value="SERINE/THREONINE PROTEIN KINASE"/>
    <property type="match status" value="1"/>
</dbReference>
<dbReference type="EMBL" id="JAMKFB020000023">
    <property type="protein sequence ID" value="KAL0157789.1"/>
    <property type="molecule type" value="Genomic_DNA"/>
</dbReference>
<comment type="catalytic activity">
    <reaction evidence="13">
        <text>L-threonyl-[protein] + ATP = O-phospho-L-threonyl-[protein] + ADP + H(+)</text>
        <dbReference type="Rhea" id="RHEA:46608"/>
        <dbReference type="Rhea" id="RHEA-COMP:11060"/>
        <dbReference type="Rhea" id="RHEA-COMP:11605"/>
        <dbReference type="ChEBI" id="CHEBI:15378"/>
        <dbReference type="ChEBI" id="CHEBI:30013"/>
        <dbReference type="ChEBI" id="CHEBI:30616"/>
        <dbReference type="ChEBI" id="CHEBI:61977"/>
        <dbReference type="ChEBI" id="CHEBI:456216"/>
        <dbReference type="EC" id="2.7.11.1"/>
    </reaction>
</comment>
<keyword evidence="8" id="KW-0418">Kinase</keyword>
<dbReference type="Gene3D" id="1.10.510.10">
    <property type="entry name" value="Transferase(Phosphotransferase) domain 1"/>
    <property type="match status" value="1"/>
</dbReference>
<evidence type="ECO:0000256" key="13">
    <source>
        <dbReference type="ARBA" id="ARBA00047899"/>
    </source>
</evidence>
<dbReference type="Proteomes" id="UP001529510">
    <property type="component" value="Unassembled WGS sequence"/>
</dbReference>
<evidence type="ECO:0000256" key="5">
    <source>
        <dbReference type="ARBA" id="ARBA00022679"/>
    </source>
</evidence>
<feature type="non-terminal residue" evidence="15">
    <location>
        <position position="77"/>
    </location>
</feature>
<dbReference type="GO" id="GO:0005739">
    <property type="term" value="C:mitochondrion"/>
    <property type="evidence" value="ECO:0007669"/>
    <property type="project" value="UniProtKB-SubCell"/>
</dbReference>
<evidence type="ECO:0000256" key="8">
    <source>
        <dbReference type="ARBA" id="ARBA00022777"/>
    </source>
</evidence>
<keyword evidence="11" id="KW-0496">Mitochondrion</keyword>
<evidence type="ECO:0000256" key="3">
    <source>
        <dbReference type="ARBA" id="ARBA00012513"/>
    </source>
</evidence>
<comment type="cofactor">
    <cofactor evidence="1">
        <name>Mg(2+)</name>
        <dbReference type="ChEBI" id="CHEBI:18420"/>
    </cofactor>
</comment>
<keyword evidence="6" id="KW-0479">Metal-binding</keyword>
<keyword evidence="4" id="KW-0723">Serine/threonine-protein kinase</keyword>
<evidence type="ECO:0000313" key="16">
    <source>
        <dbReference type="Proteomes" id="UP001529510"/>
    </source>
</evidence>
<name>A0ABD0N6M8_CIRMR</name>
<dbReference type="InterPro" id="IPR051511">
    <property type="entry name" value="MitoQC_Scaffold_Kinases"/>
</dbReference>
<evidence type="ECO:0000256" key="12">
    <source>
        <dbReference type="ARBA" id="ARBA00038349"/>
    </source>
</evidence>
<dbReference type="GO" id="GO:0005524">
    <property type="term" value="F:ATP binding"/>
    <property type="evidence" value="ECO:0007669"/>
    <property type="project" value="UniProtKB-KW"/>
</dbReference>
<evidence type="ECO:0000256" key="9">
    <source>
        <dbReference type="ARBA" id="ARBA00022840"/>
    </source>
</evidence>
<keyword evidence="9" id="KW-0067">ATP-binding</keyword>
<evidence type="ECO:0000256" key="11">
    <source>
        <dbReference type="ARBA" id="ARBA00023128"/>
    </source>
</evidence>
<dbReference type="GO" id="GO:0004674">
    <property type="term" value="F:protein serine/threonine kinase activity"/>
    <property type="evidence" value="ECO:0007669"/>
    <property type="project" value="UniProtKB-KW"/>
</dbReference>
<evidence type="ECO:0000256" key="14">
    <source>
        <dbReference type="ARBA" id="ARBA00048679"/>
    </source>
</evidence>
<evidence type="ECO:0000256" key="2">
    <source>
        <dbReference type="ARBA" id="ARBA00004173"/>
    </source>
</evidence>
<dbReference type="EC" id="2.7.11.1" evidence="3"/>
<dbReference type="AlphaFoldDB" id="A0ABD0N6M8"/>
<comment type="catalytic activity">
    <reaction evidence="14">
        <text>L-seryl-[protein] + ATP = O-phospho-L-seryl-[protein] + ADP + H(+)</text>
        <dbReference type="Rhea" id="RHEA:17989"/>
        <dbReference type="Rhea" id="RHEA-COMP:9863"/>
        <dbReference type="Rhea" id="RHEA-COMP:11604"/>
        <dbReference type="ChEBI" id="CHEBI:15378"/>
        <dbReference type="ChEBI" id="CHEBI:29999"/>
        <dbReference type="ChEBI" id="CHEBI:30616"/>
        <dbReference type="ChEBI" id="CHEBI:83421"/>
        <dbReference type="ChEBI" id="CHEBI:456216"/>
        <dbReference type="EC" id="2.7.11.1"/>
    </reaction>
</comment>
<dbReference type="GO" id="GO:0046872">
    <property type="term" value="F:metal ion binding"/>
    <property type="evidence" value="ECO:0007669"/>
    <property type="project" value="UniProtKB-KW"/>
</dbReference>
<evidence type="ECO:0000256" key="10">
    <source>
        <dbReference type="ARBA" id="ARBA00022842"/>
    </source>
</evidence>
<keyword evidence="10" id="KW-0460">Magnesium</keyword>
<reference evidence="15 16" key="1">
    <citation type="submission" date="2024-05" db="EMBL/GenBank/DDBJ databases">
        <title>Genome sequencing and assembly of Indian major carp, Cirrhinus mrigala (Hamilton, 1822).</title>
        <authorList>
            <person name="Mohindra V."/>
            <person name="Chowdhury L.M."/>
            <person name="Lal K."/>
            <person name="Jena J.K."/>
        </authorList>
    </citation>
    <scope>NUCLEOTIDE SEQUENCE [LARGE SCALE GENOMIC DNA]</scope>
    <source>
        <strain evidence="15">CM1030</strain>
        <tissue evidence="15">Blood</tissue>
    </source>
</reference>
<sequence>VATAVPGPGVMIDYSKADAWAVGAIAYELFSQPNPFYSSQGLESRTYQEKQLPPLPAAVPEDVQLVVKLLLRRNSRK</sequence>
<proteinExistence type="inferred from homology"/>